<dbReference type="InterPro" id="IPR006153">
    <property type="entry name" value="Cation/H_exchanger_TM"/>
</dbReference>
<keyword evidence="11" id="KW-0739">Sodium transport</keyword>
<feature type="transmembrane region" description="Helical" evidence="12">
    <location>
        <begin position="171"/>
        <end position="191"/>
    </location>
</feature>
<dbReference type="GO" id="GO:0015385">
    <property type="term" value="F:sodium:proton antiporter activity"/>
    <property type="evidence" value="ECO:0007669"/>
    <property type="project" value="InterPro"/>
</dbReference>
<organism evidence="14 15">
    <name type="scientific">Chitinophaga japonensis</name>
    <name type="common">Flexibacter japonensis</name>
    <dbReference type="NCBI Taxonomy" id="104662"/>
    <lineage>
        <taxon>Bacteria</taxon>
        <taxon>Pseudomonadati</taxon>
        <taxon>Bacteroidota</taxon>
        <taxon>Chitinophagia</taxon>
        <taxon>Chitinophagales</taxon>
        <taxon>Chitinophagaceae</taxon>
        <taxon>Chitinophaga</taxon>
    </lineage>
</organism>
<dbReference type="PANTHER" id="PTHR10110:SF195">
    <property type="entry name" value="NA(+)_H(+) ANTIPORTER NHAS2"/>
    <property type="match status" value="1"/>
</dbReference>
<sequence>MALYNVFAIITVLAALFGYINYRFIKLPNTIGIMLISLLASLCMIGMASLRPALFEETARMIRSIDFYTVLMKIMLSFMLFAGAIHVNAQALRSQGRTILAFSTIGVLLSTVIVAGLLYGLSRLFRLDIDFIYCLLFGALISPTDPIAVLSILKKAHIPASLEIKITGESLFNDGVAVVVFLSIMQVISAGTENLSIWNIVLLFVKEAGGGLLLGALLGYCGFLLLRSIDYYQIEVMITLAIVMGGSLLAENLHVSGPLAMVIAGIITGNKSRTYGMSDVTRDYIDKFWEMVDELLNAILFLLIGFEVLIMSFSNTLVWLGIATIPVVLLARYVSVLIPIGILRYSTNFEKNVITILTWGGLRGGLSVALALSLPRTMHGDLLVGITYIVVLFSIIVQGLTIGKVAKRLIA</sequence>
<feature type="transmembrane region" description="Helical" evidence="12">
    <location>
        <begin position="31"/>
        <end position="50"/>
    </location>
</feature>
<dbReference type="InterPro" id="IPR018422">
    <property type="entry name" value="Cation/H_exchanger_CPA1"/>
</dbReference>
<keyword evidence="8" id="KW-0915">Sodium</keyword>
<dbReference type="Gene3D" id="6.10.140.1330">
    <property type="match status" value="1"/>
</dbReference>
<evidence type="ECO:0000256" key="4">
    <source>
        <dbReference type="ARBA" id="ARBA00022449"/>
    </source>
</evidence>
<reference evidence="14 15" key="1">
    <citation type="journal article" date="2013" name="Stand. Genomic Sci.">
        <title>Genomic Encyclopedia of Type Strains, Phase I: The one thousand microbial genomes (KMG-I) project.</title>
        <authorList>
            <person name="Kyrpides N.C."/>
            <person name="Woyke T."/>
            <person name="Eisen J.A."/>
            <person name="Garrity G."/>
            <person name="Lilburn T.G."/>
            <person name="Beck B.J."/>
            <person name="Whitman W.B."/>
            <person name="Hugenholtz P."/>
            <person name="Klenk H.P."/>
        </authorList>
    </citation>
    <scope>NUCLEOTIDE SEQUENCE [LARGE SCALE GENOMIC DNA]</scope>
    <source>
        <strain evidence="14 15">DSM 13484</strain>
    </source>
</reference>
<evidence type="ECO:0000256" key="8">
    <source>
        <dbReference type="ARBA" id="ARBA00023053"/>
    </source>
</evidence>
<evidence type="ECO:0000256" key="11">
    <source>
        <dbReference type="ARBA" id="ARBA00023201"/>
    </source>
</evidence>
<evidence type="ECO:0000256" key="6">
    <source>
        <dbReference type="ARBA" id="ARBA00022692"/>
    </source>
</evidence>
<feature type="transmembrane region" description="Helical" evidence="12">
    <location>
        <begin position="70"/>
        <end position="87"/>
    </location>
</feature>
<name>A0A562STJ2_CHIJA</name>
<comment type="subcellular location">
    <subcellularLocation>
        <location evidence="1">Cell membrane</location>
        <topology evidence="1">Multi-pass membrane protein</topology>
    </subcellularLocation>
</comment>
<feature type="transmembrane region" description="Helical" evidence="12">
    <location>
        <begin position="295"/>
        <end position="313"/>
    </location>
</feature>
<keyword evidence="15" id="KW-1185">Reference proteome</keyword>
<dbReference type="Pfam" id="PF00999">
    <property type="entry name" value="Na_H_Exchanger"/>
    <property type="match status" value="1"/>
</dbReference>
<feature type="transmembrane region" description="Helical" evidence="12">
    <location>
        <begin position="131"/>
        <end position="150"/>
    </location>
</feature>
<feature type="transmembrane region" description="Helical" evidence="12">
    <location>
        <begin position="319"/>
        <end position="342"/>
    </location>
</feature>
<dbReference type="GO" id="GO:0098719">
    <property type="term" value="P:sodium ion import across plasma membrane"/>
    <property type="evidence" value="ECO:0007669"/>
    <property type="project" value="TreeGrafter"/>
</dbReference>
<dbReference type="OrthoDB" id="9774146at2"/>
<keyword evidence="10 12" id="KW-0472">Membrane</keyword>
<keyword evidence="3" id="KW-0813">Transport</keyword>
<evidence type="ECO:0000256" key="9">
    <source>
        <dbReference type="ARBA" id="ARBA00023065"/>
    </source>
</evidence>
<evidence type="ECO:0000313" key="15">
    <source>
        <dbReference type="Proteomes" id="UP000316778"/>
    </source>
</evidence>
<evidence type="ECO:0000256" key="2">
    <source>
        <dbReference type="ARBA" id="ARBA00007367"/>
    </source>
</evidence>
<comment type="similarity">
    <text evidence="2">Belongs to the monovalent cation:proton antiporter 1 (CPA1) transporter (TC 2.A.36) family.</text>
</comment>
<comment type="caution">
    <text evidence="14">The sequence shown here is derived from an EMBL/GenBank/DDBJ whole genome shotgun (WGS) entry which is preliminary data.</text>
</comment>
<accession>A0A562STJ2</accession>
<evidence type="ECO:0000256" key="1">
    <source>
        <dbReference type="ARBA" id="ARBA00004651"/>
    </source>
</evidence>
<feature type="transmembrane region" description="Helical" evidence="12">
    <location>
        <begin position="354"/>
        <end position="374"/>
    </location>
</feature>
<evidence type="ECO:0000313" key="14">
    <source>
        <dbReference type="EMBL" id="TWI84453.1"/>
    </source>
</evidence>
<feature type="transmembrane region" description="Helical" evidence="12">
    <location>
        <begin position="99"/>
        <end position="119"/>
    </location>
</feature>
<keyword evidence="4" id="KW-0050">Antiport</keyword>
<dbReference type="AlphaFoldDB" id="A0A562STJ2"/>
<keyword evidence="7 12" id="KW-1133">Transmembrane helix</keyword>
<evidence type="ECO:0000256" key="5">
    <source>
        <dbReference type="ARBA" id="ARBA00022475"/>
    </source>
</evidence>
<keyword evidence="5" id="KW-1003">Cell membrane</keyword>
<evidence type="ECO:0000256" key="12">
    <source>
        <dbReference type="SAM" id="Phobius"/>
    </source>
</evidence>
<evidence type="ECO:0000256" key="10">
    <source>
        <dbReference type="ARBA" id="ARBA00023136"/>
    </source>
</evidence>
<proteinExistence type="inferred from homology"/>
<dbReference type="Proteomes" id="UP000316778">
    <property type="component" value="Unassembled WGS sequence"/>
</dbReference>
<keyword evidence="6 12" id="KW-0812">Transmembrane</keyword>
<evidence type="ECO:0000256" key="3">
    <source>
        <dbReference type="ARBA" id="ARBA00022448"/>
    </source>
</evidence>
<dbReference type="RefSeq" id="WP_145718119.1">
    <property type="nucleotide sequence ID" value="NZ_BAAAFY010000002.1"/>
</dbReference>
<dbReference type="PANTHER" id="PTHR10110">
    <property type="entry name" value="SODIUM/HYDROGEN EXCHANGER"/>
    <property type="match status" value="1"/>
</dbReference>
<feature type="domain" description="Cation/H+ exchanger transmembrane" evidence="13">
    <location>
        <begin position="13"/>
        <end position="406"/>
    </location>
</feature>
<gene>
    <name evidence="14" type="ORF">LX66_4823</name>
</gene>
<protein>
    <submittedName>
        <fullName evidence="14">Sodium/proton antiporter (CPA1 family)</fullName>
    </submittedName>
</protein>
<dbReference type="EMBL" id="VLLG01000005">
    <property type="protein sequence ID" value="TWI84453.1"/>
    <property type="molecule type" value="Genomic_DNA"/>
</dbReference>
<evidence type="ECO:0000256" key="7">
    <source>
        <dbReference type="ARBA" id="ARBA00022989"/>
    </source>
</evidence>
<dbReference type="GO" id="GO:0015386">
    <property type="term" value="F:potassium:proton antiporter activity"/>
    <property type="evidence" value="ECO:0007669"/>
    <property type="project" value="TreeGrafter"/>
</dbReference>
<dbReference type="GO" id="GO:0005886">
    <property type="term" value="C:plasma membrane"/>
    <property type="evidence" value="ECO:0007669"/>
    <property type="project" value="UniProtKB-SubCell"/>
</dbReference>
<feature type="transmembrane region" description="Helical" evidence="12">
    <location>
        <begin position="197"/>
        <end position="225"/>
    </location>
</feature>
<evidence type="ECO:0000259" key="13">
    <source>
        <dbReference type="Pfam" id="PF00999"/>
    </source>
</evidence>
<dbReference type="GO" id="GO:0051453">
    <property type="term" value="P:regulation of intracellular pH"/>
    <property type="evidence" value="ECO:0007669"/>
    <property type="project" value="TreeGrafter"/>
</dbReference>
<feature type="transmembrane region" description="Helical" evidence="12">
    <location>
        <begin position="6"/>
        <end position="24"/>
    </location>
</feature>
<keyword evidence="9" id="KW-0406">Ion transport</keyword>
<feature type="transmembrane region" description="Helical" evidence="12">
    <location>
        <begin position="386"/>
        <end position="406"/>
    </location>
</feature>